<dbReference type="GO" id="GO:0097351">
    <property type="term" value="F:toxin sequestering activity"/>
    <property type="evidence" value="ECO:0007669"/>
    <property type="project" value="TreeGrafter"/>
</dbReference>
<keyword evidence="4" id="KW-1185">Reference proteome</keyword>
<dbReference type="NCBIfam" id="TIGR01552">
    <property type="entry name" value="phd_fam"/>
    <property type="match status" value="1"/>
</dbReference>
<dbReference type="AlphaFoldDB" id="A0A1X1VW46"/>
<evidence type="ECO:0000256" key="2">
    <source>
        <dbReference type="RuleBase" id="RU362080"/>
    </source>
</evidence>
<reference evidence="3 4" key="1">
    <citation type="submission" date="2016-01" db="EMBL/GenBank/DDBJ databases">
        <title>The new phylogeny of the genus Mycobacterium.</title>
        <authorList>
            <person name="Tarcisio F."/>
            <person name="Conor M."/>
            <person name="Antonella G."/>
            <person name="Elisabetta G."/>
            <person name="Giulia F.S."/>
            <person name="Sara T."/>
            <person name="Anna F."/>
            <person name="Clotilde B."/>
            <person name="Roberto B."/>
            <person name="Veronica D.S."/>
            <person name="Fabio R."/>
            <person name="Monica P."/>
            <person name="Olivier J."/>
            <person name="Enrico T."/>
            <person name="Nicola S."/>
        </authorList>
    </citation>
    <scope>NUCLEOTIDE SEQUENCE [LARGE SCALE GENOMIC DNA]</scope>
    <source>
        <strain evidence="3 4">DSM 43505</strain>
    </source>
</reference>
<comment type="caution">
    <text evidence="3">The sequence shown here is derived from an EMBL/GenBank/DDBJ whole genome shotgun (WGS) entry which is preliminary data.</text>
</comment>
<comment type="similarity">
    <text evidence="1 2">Belongs to the phD/YefM antitoxin family.</text>
</comment>
<dbReference type="SUPFAM" id="SSF143120">
    <property type="entry name" value="YefM-like"/>
    <property type="match status" value="1"/>
</dbReference>
<dbReference type="InterPro" id="IPR051416">
    <property type="entry name" value="phD-YefM_TA_antitoxins"/>
</dbReference>
<dbReference type="FunFam" id="3.40.1620.10:FF:000002">
    <property type="entry name" value="Antitoxin"/>
    <property type="match status" value="1"/>
</dbReference>
<dbReference type="STRING" id="1777.AWC07_02735"/>
<accession>A0A1X1VW46</accession>
<evidence type="ECO:0000313" key="4">
    <source>
        <dbReference type="Proteomes" id="UP000193738"/>
    </source>
</evidence>
<sequence>MSATMGAVEAIGVRELRQHASRYLARVEAGEELGITNNGRLVARLVPVRAAERSREALIESGTLIPAPRPQNLLDVTAALAPDRKRTLSDVLDEMRNEQ</sequence>
<dbReference type="Pfam" id="PF02604">
    <property type="entry name" value="PhdYeFM_antitox"/>
    <property type="match status" value="1"/>
</dbReference>
<dbReference type="EMBL" id="LQOX01000070">
    <property type="protein sequence ID" value="ORV73306.1"/>
    <property type="molecule type" value="Genomic_DNA"/>
</dbReference>
<organism evidence="3 4">
    <name type="scientific">Mycobacterium gastri</name>
    <dbReference type="NCBI Taxonomy" id="1777"/>
    <lineage>
        <taxon>Bacteria</taxon>
        <taxon>Bacillati</taxon>
        <taxon>Actinomycetota</taxon>
        <taxon>Actinomycetes</taxon>
        <taxon>Mycobacteriales</taxon>
        <taxon>Mycobacteriaceae</taxon>
        <taxon>Mycobacterium</taxon>
    </lineage>
</organism>
<proteinExistence type="inferred from homology"/>
<evidence type="ECO:0000256" key="1">
    <source>
        <dbReference type="ARBA" id="ARBA00009981"/>
    </source>
</evidence>
<evidence type="ECO:0000313" key="3">
    <source>
        <dbReference type="EMBL" id="ORV73306.1"/>
    </source>
</evidence>
<dbReference type="InterPro" id="IPR006442">
    <property type="entry name" value="Antitoxin_Phd/YefM"/>
</dbReference>
<dbReference type="PANTHER" id="PTHR35377">
    <property type="entry name" value="ANTITOXIN VAPB49-RELATED-RELATED"/>
    <property type="match status" value="1"/>
</dbReference>
<comment type="function">
    <text evidence="2">Antitoxin component of a type II toxin-antitoxin (TA) system.</text>
</comment>
<dbReference type="PANTHER" id="PTHR35377:SF5">
    <property type="entry name" value="ANTITOXIN VAPB46"/>
    <property type="match status" value="1"/>
</dbReference>
<dbReference type="InterPro" id="IPR036165">
    <property type="entry name" value="YefM-like_sf"/>
</dbReference>
<protein>
    <recommendedName>
        <fullName evidence="2">Antitoxin</fullName>
    </recommendedName>
</protein>
<dbReference type="Gene3D" id="3.40.1620.10">
    <property type="entry name" value="YefM-like domain"/>
    <property type="match status" value="1"/>
</dbReference>
<name>A0A1X1VW46_MYCGS</name>
<dbReference type="Proteomes" id="UP000193738">
    <property type="component" value="Unassembled WGS sequence"/>
</dbReference>
<gene>
    <name evidence="3" type="ORF">AWC07_02735</name>
</gene>